<evidence type="ECO:0000313" key="7">
    <source>
        <dbReference type="Proteomes" id="UP001319200"/>
    </source>
</evidence>
<protein>
    <submittedName>
        <fullName evidence="6">Sigma-70 family RNA polymerase sigma factor</fullName>
    </submittedName>
</protein>
<evidence type="ECO:0000256" key="3">
    <source>
        <dbReference type="ARBA" id="ARBA00023125"/>
    </source>
</evidence>
<dbReference type="InterPro" id="IPR013325">
    <property type="entry name" value="RNA_pol_sigma_r2"/>
</dbReference>
<proteinExistence type="predicted"/>
<gene>
    <name evidence="6" type="ORF">KK083_03885</name>
</gene>
<evidence type="ECO:0000259" key="5">
    <source>
        <dbReference type="Pfam" id="PF04542"/>
    </source>
</evidence>
<organism evidence="6 7">
    <name type="scientific">Chryseosolibacter histidini</name>
    <dbReference type="NCBI Taxonomy" id="2782349"/>
    <lineage>
        <taxon>Bacteria</taxon>
        <taxon>Pseudomonadati</taxon>
        <taxon>Bacteroidota</taxon>
        <taxon>Cytophagia</taxon>
        <taxon>Cytophagales</taxon>
        <taxon>Chryseotaleaceae</taxon>
        <taxon>Chryseosolibacter</taxon>
    </lineage>
</organism>
<dbReference type="GO" id="GO:0003677">
    <property type="term" value="F:DNA binding"/>
    <property type="evidence" value="ECO:0007669"/>
    <property type="project" value="UniProtKB-KW"/>
</dbReference>
<evidence type="ECO:0000256" key="2">
    <source>
        <dbReference type="ARBA" id="ARBA00023082"/>
    </source>
</evidence>
<dbReference type="PANTHER" id="PTHR43133:SF8">
    <property type="entry name" value="RNA POLYMERASE SIGMA FACTOR HI_1459-RELATED"/>
    <property type="match status" value="1"/>
</dbReference>
<dbReference type="InterPro" id="IPR007627">
    <property type="entry name" value="RNA_pol_sigma70_r2"/>
</dbReference>
<accession>A0AAP2DGM0</accession>
<name>A0AAP2DGM0_9BACT</name>
<keyword evidence="1" id="KW-0805">Transcription regulation</keyword>
<keyword evidence="7" id="KW-1185">Reference proteome</keyword>
<dbReference type="AlphaFoldDB" id="A0AAP2DGM0"/>
<dbReference type="InterPro" id="IPR039425">
    <property type="entry name" value="RNA_pol_sigma-70-like"/>
</dbReference>
<keyword evidence="3" id="KW-0238">DNA-binding</keyword>
<dbReference type="Proteomes" id="UP001319200">
    <property type="component" value="Unassembled WGS sequence"/>
</dbReference>
<keyword evidence="4" id="KW-0804">Transcription</keyword>
<feature type="domain" description="RNA polymerase sigma-70 region 2" evidence="5">
    <location>
        <begin position="26"/>
        <end position="93"/>
    </location>
</feature>
<dbReference type="Pfam" id="PF04542">
    <property type="entry name" value="Sigma70_r2"/>
    <property type="match status" value="1"/>
</dbReference>
<reference evidence="6 7" key="1">
    <citation type="submission" date="2021-05" db="EMBL/GenBank/DDBJ databases">
        <title>A Polyphasic approach of four new species of the genus Ohtaekwangia: Ohtaekwangia histidinii sp. nov., Ohtaekwangia cretensis sp. nov., Ohtaekwangia indiensis sp. nov., Ohtaekwangia reichenbachii sp. nov. from diverse environment.</title>
        <authorList>
            <person name="Octaviana S."/>
        </authorList>
    </citation>
    <scope>NUCLEOTIDE SEQUENCE [LARGE SCALE GENOMIC DNA]</scope>
    <source>
        <strain evidence="6 7">PWU4</strain>
    </source>
</reference>
<dbReference type="GO" id="GO:0006352">
    <property type="term" value="P:DNA-templated transcription initiation"/>
    <property type="evidence" value="ECO:0007669"/>
    <property type="project" value="InterPro"/>
</dbReference>
<dbReference type="PANTHER" id="PTHR43133">
    <property type="entry name" value="RNA POLYMERASE ECF-TYPE SIGMA FACTO"/>
    <property type="match status" value="1"/>
</dbReference>
<dbReference type="GO" id="GO:0016987">
    <property type="term" value="F:sigma factor activity"/>
    <property type="evidence" value="ECO:0007669"/>
    <property type="project" value="UniProtKB-KW"/>
</dbReference>
<evidence type="ECO:0000313" key="6">
    <source>
        <dbReference type="EMBL" id="MBT1696003.1"/>
    </source>
</evidence>
<dbReference type="SUPFAM" id="SSF88946">
    <property type="entry name" value="Sigma2 domain of RNA polymerase sigma factors"/>
    <property type="match status" value="1"/>
</dbReference>
<evidence type="ECO:0000256" key="1">
    <source>
        <dbReference type="ARBA" id="ARBA00023015"/>
    </source>
</evidence>
<comment type="caution">
    <text evidence="6">The sequence shown here is derived from an EMBL/GenBank/DDBJ whole genome shotgun (WGS) entry which is preliminary data.</text>
</comment>
<keyword evidence="2" id="KW-0731">Sigma factor</keyword>
<sequence>MTVSATDEGLIGALKNGDNEALKYVYKTYWPMVSRFVRCNSGSMEDAEELYQESIIALYEKLRTEDFHLTCSIKTYIYAICRNKWLYQLKGRKTIIDIEEYDAISIEPHDDTHELPEDKEIVEAIGSMGDPCHTLLIGFYYQQLSLDTLADKLKYASASVARQQKFRCVERLKKLFLHRRYRYTNE</sequence>
<dbReference type="NCBIfam" id="TIGR02937">
    <property type="entry name" value="sigma70-ECF"/>
    <property type="match status" value="1"/>
</dbReference>
<dbReference type="Gene3D" id="1.10.1740.10">
    <property type="match status" value="1"/>
</dbReference>
<dbReference type="InterPro" id="IPR014284">
    <property type="entry name" value="RNA_pol_sigma-70_dom"/>
</dbReference>
<dbReference type="RefSeq" id="WP_254160883.1">
    <property type="nucleotide sequence ID" value="NZ_JAHESF010000003.1"/>
</dbReference>
<dbReference type="EMBL" id="JAHESF010000003">
    <property type="protein sequence ID" value="MBT1696003.1"/>
    <property type="molecule type" value="Genomic_DNA"/>
</dbReference>
<evidence type="ECO:0000256" key="4">
    <source>
        <dbReference type="ARBA" id="ARBA00023163"/>
    </source>
</evidence>